<protein>
    <submittedName>
        <fullName evidence="3">Phosphoribosyltransferase protein</fullName>
    </submittedName>
</protein>
<keyword evidence="3" id="KW-0808">Transferase</keyword>
<dbReference type="PANTHER" id="PTHR47505:SF1">
    <property type="entry name" value="DNA UTILIZATION PROTEIN YHGH"/>
    <property type="match status" value="1"/>
</dbReference>
<keyword evidence="3" id="KW-0328">Glycosyltransferase</keyword>
<dbReference type="Gene3D" id="3.40.50.2020">
    <property type="match status" value="1"/>
</dbReference>
<dbReference type="Proteomes" id="UP000003121">
    <property type="component" value="Chromosome"/>
</dbReference>
<accession>A0ABM5N8D8</accession>
<gene>
    <name evidence="3" type="ORF">KUI_0079</name>
</gene>
<dbReference type="GO" id="GO:0016757">
    <property type="term" value="F:glycosyltransferase activity"/>
    <property type="evidence" value="ECO:0007669"/>
    <property type="project" value="UniProtKB-KW"/>
</dbReference>
<evidence type="ECO:0000256" key="1">
    <source>
        <dbReference type="ARBA" id="ARBA00008007"/>
    </source>
</evidence>
<dbReference type="PANTHER" id="PTHR47505">
    <property type="entry name" value="DNA UTILIZATION PROTEIN YHGH"/>
    <property type="match status" value="1"/>
</dbReference>
<organism evidence="3 4">
    <name type="scientific">Taylorella equigenitalis ATCC 35865</name>
    <dbReference type="NCBI Taxonomy" id="743973"/>
    <lineage>
        <taxon>Bacteria</taxon>
        <taxon>Pseudomonadati</taxon>
        <taxon>Pseudomonadota</taxon>
        <taxon>Betaproteobacteria</taxon>
        <taxon>Burkholderiales</taxon>
        <taxon>Alcaligenaceae</taxon>
        <taxon>Taylorella</taxon>
    </lineage>
</organism>
<dbReference type="RefSeq" id="WP_014840014.1">
    <property type="nucleotide sequence ID" value="NC_018108.1"/>
</dbReference>
<dbReference type="SUPFAM" id="SSF53271">
    <property type="entry name" value="PRTase-like"/>
    <property type="match status" value="1"/>
</dbReference>
<evidence type="ECO:0000313" key="4">
    <source>
        <dbReference type="Proteomes" id="UP000003121"/>
    </source>
</evidence>
<keyword evidence="4" id="KW-1185">Reference proteome</keyword>
<feature type="domain" description="Phosphoribosyltransferase" evidence="2">
    <location>
        <begin position="187"/>
        <end position="226"/>
    </location>
</feature>
<proteinExistence type="inferred from homology"/>
<dbReference type="Pfam" id="PF00156">
    <property type="entry name" value="Pribosyltran"/>
    <property type="match status" value="1"/>
</dbReference>
<dbReference type="InterPro" id="IPR051910">
    <property type="entry name" value="ComF/GntX_DNA_util-trans"/>
</dbReference>
<sequence length="233" mass="26339">MNFLSLIPSVCPMCEGPAKYRKFCEGCTEDILFSMHNHKYRCDHCLLALPEEMDCPNCLDYFIDVNKVYALFDYIPPLQSLILRYKNAGESYLASYFGALFKQHIKFEDFDEDTVFVPIPSRNPSLRKRGYNPASLFAQSLKKHYLGKIETSILRCRHHDSKVLKALDQAQRFASSSSQYFCAYRAKFKKVIIVDDVLTTGSTIHAASRALKAAGVESIQAAVIARAAIPGLF</sequence>
<evidence type="ECO:0000259" key="2">
    <source>
        <dbReference type="Pfam" id="PF00156"/>
    </source>
</evidence>
<evidence type="ECO:0000313" key="3">
    <source>
        <dbReference type="EMBL" id="AFN35183.1"/>
    </source>
</evidence>
<dbReference type="CDD" id="cd06223">
    <property type="entry name" value="PRTases_typeI"/>
    <property type="match status" value="1"/>
</dbReference>
<dbReference type="InterPro" id="IPR000836">
    <property type="entry name" value="PRTase_dom"/>
</dbReference>
<comment type="similarity">
    <text evidence="1">Belongs to the ComF/GntX family.</text>
</comment>
<dbReference type="EMBL" id="CP003264">
    <property type="protein sequence ID" value="AFN35183.1"/>
    <property type="molecule type" value="Genomic_DNA"/>
</dbReference>
<reference evidence="3 4" key="1">
    <citation type="journal article" date="2012" name="Vet. Microbiol.">
        <title>Comparative genomic analyses of the Taylorellae.</title>
        <authorList>
            <person name="Hauser H."/>
            <person name="Richter D.C."/>
            <person name="van Tonder A."/>
            <person name="Clark L."/>
            <person name="Preston A."/>
        </authorList>
    </citation>
    <scope>NUCLEOTIDE SEQUENCE [LARGE SCALE GENOMIC DNA]</scope>
    <source>
        <strain evidence="3 4">ATCC 35865</strain>
    </source>
</reference>
<dbReference type="InterPro" id="IPR029057">
    <property type="entry name" value="PRTase-like"/>
</dbReference>
<name>A0ABM5N8D8_9BURK</name>